<dbReference type="InterPro" id="IPR045082">
    <property type="entry name" value="ATP_syn_F0_a_bact/chloroplast"/>
</dbReference>
<dbReference type="InterPro" id="IPR035908">
    <property type="entry name" value="F0_ATP_A_sf"/>
</dbReference>
<evidence type="ECO:0000256" key="13">
    <source>
        <dbReference type="RuleBase" id="RU000483"/>
    </source>
</evidence>
<keyword evidence="15" id="KW-1185">Reference proteome</keyword>
<keyword evidence="4 12" id="KW-1003">Cell membrane</keyword>
<evidence type="ECO:0000256" key="7">
    <source>
        <dbReference type="ARBA" id="ARBA00022781"/>
    </source>
</evidence>
<dbReference type="NCBIfam" id="TIGR01131">
    <property type="entry name" value="ATP_synt_6_or_A"/>
    <property type="match status" value="1"/>
</dbReference>
<keyword evidence="10 12" id="KW-0472">Membrane</keyword>
<keyword evidence="7 12" id="KW-0375">Hydrogen ion transport</keyword>
<evidence type="ECO:0000256" key="3">
    <source>
        <dbReference type="ARBA" id="ARBA00022448"/>
    </source>
</evidence>
<evidence type="ECO:0000256" key="10">
    <source>
        <dbReference type="ARBA" id="ARBA00023136"/>
    </source>
</evidence>
<accession>A0A177E6J0</accession>
<dbReference type="PANTHER" id="PTHR42823">
    <property type="entry name" value="ATP SYNTHASE SUBUNIT A, CHLOROPLASTIC"/>
    <property type="match status" value="1"/>
</dbReference>
<evidence type="ECO:0000256" key="1">
    <source>
        <dbReference type="ARBA" id="ARBA00004141"/>
    </source>
</evidence>
<comment type="similarity">
    <text evidence="2 12 13">Belongs to the ATPase A chain family.</text>
</comment>
<dbReference type="Gene3D" id="1.20.120.220">
    <property type="entry name" value="ATP synthase, F0 complex, subunit A"/>
    <property type="match status" value="1"/>
</dbReference>
<proteinExistence type="inferred from homology"/>
<dbReference type="InterPro" id="IPR000568">
    <property type="entry name" value="ATP_synth_F0_asu"/>
</dbReference>
<evidence type="ECO:0000256" key="5">
    <source>
        <dbReference type="ARBA" id="ARBA00022547"/>
    </source>
</evidence>
<evidence type="ECO:0000256" key="12">
    <source>
        <dbReference type="HAMAP-Rule" id="MF_01393"/>
    </source>
</evidence>
<reference evidence="14 15" key="1">
    <citation type="submission" date="2016-02" db="EMBL/GenBank/DDBJ databases">
        <title>Draft genome sequence of Thermodesulfatator sp. S606.</title>
        <authorList>
            <person name="Lai Q."/>
            <person name="Cao J."/>
            <person name="Dupont S."/>
            <person name="Shao Z."/>
            <person name="Jebbar M."/>
            <person name="Alain K."/>
        </authorList>
    </citation>
    <scope>NUCLEOTIDE SEQUENCE [LARGE SCALE GENOMIC DNA]</scope>
    <source>
        <strain evidence="14 15">S606</strain>
    </source>
</reference>
<organism evidence="14 15">
    <name type="scientific">Thermodesulfatator autotrophicus</name>
    <dbReference type="NCBI Taxonomy" id="1795632"/>
    <lineage>
        <taxon>Bacteria</taxon>
        <taxon>Pseudomonadati</taxon>
        <taxon>Thermodesulfobacteriota</taxon>
        <taxon>Thermodesulfobacteria</taxon>
        <taxon>Thermodesulfobacteriales</taxon>
        <taxon>Thermodesulfatatoraceae</taxon>
        <taxon>Thermodesulfatator</taxon>
    </lineage>
</organism>
<dbReference type="EMBL" id="LSFI01000033">
    <property type="protein sequence ID" value="OAG27326.1"/>
    <property type="molecule type" value="Genomic_DNA"/>
</dbReference>
<dbReference type="Proteomes" id="UP000076964">
    <property type="component" value="Unassembled WGS sequence"/>
</dbReference>
<dbReference type="PROSITE" id="PS00449">
    <property type="entry name" value="ATPASE_A"/>
    <property type="match status" value="1"/>
</dbReference>
<evidence type="ECO:0000256" key="9">
    <source>
        <dbReference type="ARBA" id="ARBA00023065"/>
    </source>
</evidence>
<name>A0A177E6J0_9BACT</name>
<dbReference type="Pfam" id="PF00119">
    <property type="entry name" value="ATP-synt_A"/>
    <property type="match status" value="1"/>
</dbReference>
<comment type="subcellular location">
    <subcellularLocation>
        <location evidence="12 13">Cell membrane</location>
        <topology evidence="12 13">Multi-pass membrane protein</topology>
    </subcellularLocation>
    <subcellularLocation>
        <location evidence="1">Membrane</location>
        <topology evidence="1">Multi-pass membrane protein</topology>
    </subcellularLocation>
</comment>
<evidence type="ECO:0000313" key="15">
    <source>
        <dbReference type="Proteomes" id="UP000076964"/>
    </source>
</evidence>
<feature type="transmembrane region" description="Helical" evidence="12">
    <location>
        <begin position="225"/>
        <end position="244"/>
    </location>
</feature>
<comment type="caution">
    <text evidence="14">The sequence shown here is derived from an EMBL/GenBank/DDBJ whole genome shotgun (WGS) entry which is preliminary data.</text>
</comment>
<dbReference type="GO" id="GO:0005886">
    <property type="term" value="C:plasma membrane"/>
    <property type="evidence" value="ECO:0007669"/>
    <property type="project" value="UniProtKB-SubCell"/>
</dbReference>
<dbReference type="PANTHER" id="PTHR42823:SF3">
    <property type="entry name" value="ATP SYNTHASE SUBUNIT A, CHLOROPLASTIC"/>
    <property type="match status" value="1"/>
</dbReference>
<feature type="transmembrane region" description="Helical" evidence="12">
    <location>
        <begin position="32"/>
        <end position="57"/>
    </location>
</feature>
<dbReference type="InterPro" id="IPR023011">
    <property type="entry name" value="ATP_synth_F0_asu_AS"/>
</dbReference>
<keyword evidence="9 12" id="KW-0406">Ion transport</keyword>
<dbReference type="AlphaFoldDB" id="A0A177E6J0"/>
<evidence type="ECO:0000313" key="14">
    <source>
        <dbReference type="EMBL" id="OAG27326.1"/>
    </source>
</evidence>
<keyword evidence="6 12" id="KW-0812">Transmembrane</keyword>
<feature type="transmembrane region" description="Helical" evidence="12">
    <location>
        <begin position="130"/>
        <end position="149"/>
    </location>
</feature>
<keyword evidence="5 12" id="KW-0138">CF(0)</keyword>
<dbReference type="RefSeq" id="WP_068542560.1">
    <property type="nucleotide sequence ID" value="NZ_LSFI01000033.1"/>
</dbReference>
<dbReference type="STRING" id="1795632.TH606_07590"/>
<evidence type="ECO:0000256" key="6">
    <source>
        <dbReference type="ARBA" id="ARBA00022692"/>
    </source>
</evidence>
<evidence type="ECO:0000256" key="4">
    <source>
        <dbReference type="ARBA" id="ARBA00022475"/>
    </source>
</evidence>
<protein>
    <recommendedName>
        <fullName evidence="12 13">ATP synthase subunit a</fullName>
    </recommendedName>
    <alternativeName>
        <fullName evidence="12">ATP synthase F0 sector subunit a</fullName>
    </alternativeName>
    <alternativeName>
        <fullName evidence="12">F-ATPase subunit 6</fullName>
    </alternativeName>
</protein>
<keyword evidence="11 12" id="KW-0066">ATP synthesis</keyword>
<evidence type="ECO:0000256" key="2">
    <source>
        <dbReference type="ARBA" id="ARBA00006810"/>
    </source>
</evidence>
<feature type="transmembrane region" description="Helical" evidence="12">
    <location>
        <begin position="96"/>
        <end position="118"/>
    </location>
</feature>
<feature type="transmembrane region" description="Helical" evidence="12">
    <location>
        <begin position="199"/>
        <end position="219"/>
    </location>
</feature>
<sequence length="248" mass="27991">MEHPLLFLCFLLELLGIPSGWHYYEHAEQYGILAQIFAPHMVHSYFVCILIIVLIIAGLKKREFIPKGAQNFWEFVLESLYDYTKSNVPSSGKLNLVPYVFPLIVCFAVYILFCNYIGIVPGFMAPTANINVTLGLTLITIVYYHFLGLRFQGLKYFKQFLGPIPYLIPLIAPAEIFGHIGRVISLSVRLFANMMAKELLIGILLFLAGPFFAPLPILLLGVLVAFIQMLIFITLSLAYFAGAVEEHH</sequence>
<dbReference type="SUPFAM" id="SSF81336">
    <property type="entry name" value="F1F0 ATP synthase subunit A"/>
    <property type="match status" value="1"/>
</dbReference>
<dbReference type="PRINTS" id="PR00123">
    <property type="entry name" value="ATPASEA"/>
</dbReference>
<evidence type="ECO:0000256" key="8">
    <source>
        <dbReference type="ARBA" id="ARBA00022989"/>
    </source>
</evidence>
<keyword evidence="8 12" id="KW-1133">Transmembrane helix</keyword>
<comment type="function">
    <text evidence="12 13">Key component of the proton channel; it plays a direct role in the translocation of protons across the membrane.</text>
</comment>
<dbReference type="HAMAP" id="MF_01393">
    <property type="entry name" value="ATP_synth_a_bact"/>
    <property type="match status" value="1"/>
</dbReference>
<dbReference type="GO" id="GO:0042777">
    <property type="term" value="P:proton motive force-driven plasma membrane ATP synthesis"/>
    <property type="evidence" value="ECO:0007669"/>
    <property type="project" value="TreeGrafter"/>
</dbReference>
<gene>
    <name evidence="12" type="primary">atpB</name>
    <name evidence="14" type="ORF">TH606_07590</name>
</gene>
<dbReference type="GO" id="GO:0046933">
    <property type="term" value="F:proton-transporting ATP synthase activity, rotational mechanism"/>
    <property type="evidence" value="ECO:0007669"/>
    <property type="project" value="UniProtKB-UniRule"/>
</dbReference>
<dbReference type="CDD" id="cd00310">
    <property type="entry name" value="ATP-synt_Fo_a_6"/>
    <property type="match status" value="1"/>
</dbReference>
<dbReference type="GO" id="GO:0045259">
    <property type="term" value="C:proton-transporting ATP synthase complex"/>
    <property type="evidence" value="ECO:0007669"/>
    <property type="project" value="UniProtKB-KW"/>
</dbReference>
<keyword evidence="3 12" id="KW-0813">Transport</keyword>
<evidence type="ECO:0000256" key="11">
    <source>
        <dbReference type="ARBA" id="ARBA00023310"/>
    </source>
</evidence>
<dbReference type="OrthoDB" id="9789241at2"/>